<sequence length="139" mass="14900">MLPEAGMSDEDLLAQASSWARGISYVHSIFSWPATDPARVALDRYFVEHIETAEALVTTGQLLSTALAATECVQLGLQEDLVGGQEGRRTTGARTRPEKALRILATIPEGLLSRLLRLVQGLQSGSAELQAAVRGSDIL</sequence>
<dbReference type="EMBL" id="BDIP01010955">
    <property type="protein sequence ID" value="GCA65393.1"/>
    <property type="molecule type" value="Genomic_DNA"/>
</dbReference>
<dbReference type="Proteomes" id="UP000265618">
    <property type="component" value="Unassembled WGS sequence"/>
</dbReference>
<organism evidence="1 2">
    <name type="scientific">Kipferlia bialata</name>
    <dbReference type="NCBI Taxonomy" id="797122"/>
    <lineage>
        <taxon>Eukaryota</taxon>
        <taxon>Metamonada</taxon>
        <taxon>Carpediemonas-like organisms</taxon>
        <taxon>Kipferlia</taxon>
    </lineage>
</organism>
<gene>
    <name evidence="1" type="ORF">KIPB_017013</name>
</gene>
<keyword evidence="2" id="KW-1185">Reference proteome</keyword>
<protein>
    <submittedName>
        <fullName evidence="1">Uncharacterized protein</fullName>
    </submittedName>
</protein>
<proteinExistence type="predicted"/>
<accession>A0A391P6T6</accession>
<dbReference type="AlphaFoldDB" id="A0A391P6T6"/>
<evidence type="ECO:0000313" key="2">
    <source>
        <dbReference type="Proteomes" id="UP000265618"/>
    </source>
</evidence>
<name>A0A391P6T6_9EUKA</name>
<feature type="non-terminal residue" evidence="1">
    <location>
        <position position="1"/>
    </location>
</feature>
<comment type="caution">
    <text evidence="1">The sequence shown here is derived from an EMBL/GenBank/DDBJ whole genome shotgun (WGS) entry which is preliminary data.</text>
</comment>
<evidence type="ECO:0000313" key="1">
    <source>
        <dbReference type="EMBL" id="GCA65393.1"/>
    </source>
</evidence>
<reference evidence="1 2" key="1">
    <citation type="journal article" date="2018" name="PLoS ONE">
        <title>The draft genome of Kipferlia bialata reveals reductive genome evolution in fornicate parasites.</title>
        <authorList>
            <person name="Tanifuji G."/>
            <person name="Takabayashi S."/>
            <person name="Kume K."/>
            <person name="Takagi M."/>
            <person name="Nakayama T."/>
            <person name="Kamikawa R."/>
            <person name="Inagaki Y."/>
            <person name="Hashimoto T."/>
        </authorList>
    </citation>
    <scope>NUCLEOTIDE SEQUENCE [LARGE SCALE GENOMIC DNA]</scope>
    <source>
        <strain evidence="1">NY0173</strain>
    </source>
</reference>